<dbReference type="EMBL" id="JADGMQ010000001">
    <property type="protein sequence ID" value="MBI1619581.1"/>
    <property type="molecule type" value="Genomic_DNA"/>
</dbReference>
<sequence length="181" mass="19269">MKIVKGSRRLGALAGALALLAVSQPSFAQDISDSHLSAARTAISALGATAEFDVILPQAAQALKTELIQKNPDMQADIISVVDQTALSLAARRGDLEREAGLAYARVFSEAQLNEIAAFYESETGKKLISDGAIVMREVYRAAEIWQNGVARDLAQQVAAELQKRFDSNANAEGEAAPAQQ</sequence>
<feature type="signal peptide" evidence="1">
    <location>
        <begin position="1"/>
        <end position="28"/>
    </location>
</feature>
<proteinExistence type="predicted"/>
<evidence type="ECO:0000256" key="1">
    <source>
        <dbReference type="SAM" id="SignalP"/>
    </source>
</evidence>
<evidence type="ECO:0000313" key="3">
    <source>
        <dbReference type="EMBL" id="MBI1619581.1"/>
    </source>
</evidence>
<protein>
    <submittedName>
        <fullName evidence="3">DUF2059 domain-containing protein</fullName>
    </submittedName>
</protein>
<feature type="chain" id="PRO_5047525315" evidence="1">
    <location>
        <begin position="29"/>
        <end position="181"/>
    </location>
</feature>
<feature type="domain" description="DUF2059" evidence="2">
    <location>
        <begin position="96"/>
        <end position="152"/>
    </location>
</feature>
<evidence type="ECO:0000259" key="2">
    <source>
        <dbReference type="Pfam" id="PF09832"/>
    </source>
</evidence>
<accession>A0ABS0S8G6</accession>
<organism evidence="3 4">
    <name type="scientific">Aquamicrobium zhengzhouense</name>
    <dbReference type="NCBI Taxonomy" id="2781738"/>
    <lineage>
        <taxon>Bacteria</taxon>
        <taxon>Pseudomonadati</taxon>
        <taxon>Pseudomonadota</taxon>
        <taxon>Alphaproteobacteria</taxon>
        <taxon>Hyphomicrobiales</taxon>
        <taxon>Phyllobacteriaceae</taxon>
        <taxon>Aquamicrobium</taxon>
    </lineage>
</organism>
<dbReference type="Pfam" id="PF09832">
    <property type="entry name" value="DUF2059"/>
    <property type="match status" value="1"/>
</dbReference>
<keyword evidence="4" id="KW-1185">Reference proteome</keyword>
<name>A0ABS0S8G6_9HYPH</name>
<gene>
    <name evidence="3" type="ORF">IOD40_02720</name>
</gene>
<dbReference type="RefSeq" id="WP_198474006.1">
    <property type="nucleotide sequence ID" value="NZ_JADGMQ010000001.1"/>
</dbReference>
<dbReference type="InterPro" id="IPR018637">
    <property type="entry name" value="DUF2059"/>
</dbReference>
<comment type="caution">
    <text evidence="3">The sequence shown here is derived from an EMBL/GenBank/DDBJ whole genome shotgun (WGS) entry which is preliminary data.</text>
</comment>
<reference evidence="3 4" key="1">
    <citation type="submission" date="2020-10" db="EMBL/GenBank/DDBJ databases">
        <title>Aquamicrobium zhengzhouensis sp. nov., a exopolysaccharide producing bacterium isolated from farmland soil.</title>
        <authorList>
            <person name="Wang X."/>
        </authorList>
    </citation>
    <scope>NUCLEOTIDE SEQUENCE [LARGE SCALE GENOMIC DNA]</scope>
    <source>
        <strain evidence="4">cd-1</strain>
    </source>
</reference>
<keyword evidence="1" id="KW-0732">Signal</keyword>
<dbReference type="Proteomes" id="UP000601789">
    <property type="component" value="Unassembled WGS sequence"/>
</dbReference>
<evidence type="ECO:0000313" key="4">
    <source>
        <dbReference type="Proteomes" id="UP000601789"/>
    </source>
</evidence>